<dbReference type="InterPro" id="IPR023404">
    <property type="entry name" value="rSAM_horseshoe"/>
</dbReference>
<dbReference type="InterPro" id="IPR007197">
    <property type="entry name" value="rSAM"/>
</dbReference>
<dbReference type="GO" id="GO:0005829">
    <property type="term" value="C:cytosol"/>
    <property type="evidence" value="ECO:0007669"/>
    <property type="project" value="TreeGrafter"/>
</dbReference>
<reference evidence="7 8" key="1">
    <citation type="journal article" date="2016" name="Nat. Commun.">
        <title>Thousands of microbial genomes shed light on interconnected biogeochemical processes in an aquifer system.</title>
        <authorList>
            <person name="Anantharaman K."/>
            <person name="Brown C.T."/>
            <person name="Hug L.A."/>
            <person name="Sharon I."/>
            <person name="Castelle C.J."/>
            <person name="Probst A.J."/>
            <person name="Thomas B.C."/>
            <person name="Singh A."/>
            <person name="Wilkins M.J."/>
            <person name="Karaoz U."/>
            <person name="Brodie E.L."/>
            <person name="Williams K.H."/>
            <person name="Hubbard S.S."/>
            <person name="Banfield J.F."/>
        </authorList>
    </citation>
    <scope>NUCLEOTIDE SEQUENCE [LARGE SCALE GENOMIC DNA]</scope>
</reference>
<sequence length="632" mass="73090">MEKEKLKAVVYQIQSASWKNFLPLSAAMLVSYARKIPEIADAYDFEIQILRKDIDCPKADVSAFSAYSWNFRHSLELARHFKNTNPKGLVIFGGPMIPNHKELIKSFFEDYPFIDIAVHGMGEWPFSEILLCRIGKKEISSISGISFRSKEGISTKEPEYIRNLDELGSPFLDGTFDQIMACYSDKITGALWETNRGCPYTCAYCVQGNSKFSRIMPFKKEKLGKELEWMAKNKMEYIFGTDANFGILPQDLEIVDMIAESGRKTGYPKYFIINWLKNSNKKMLQIVEKLKEGGVHTQLTMSMQSLNPATLEAIGRTNMDFLEFEELKKESAERGISTYTELILGLPEDSYETILATLEKCLDRRRNHFLVVYLLRLLDATKMAEPEYVKRYGIKTKTCPIGIPRHRWNLNSGISETEEIVVANSTLPIEDWKRAFTFVYAYLAMYNFRLCFFIFNYLKSEFSVSITALIEYIISEKDSFPAVKKAIGVINESRQAVLDGRMNLITLDFTENLLFEPHEAALLLLIKEKDPFYQELLVLVEKYLKMRNIRFQEDILKEVFKYQSSSIPSWEKREKEKIRFGYSIPEYFDSSGVVYKKESFAESQGTEEMNPVDFVKSRLTISNFKINQLKKI</sequence>
<protein>
    <recommendedName>
        <fullName evidence="6">Radical SAM core domain-containing protein</fullName>
    </recommendedName>
</protein>
<evidence type="ECO:0000313" key="8">
    <source>
        <dbReference type="Proteomes" id="UP000177740"/>
    </source>
</evidence>
<evidence type="ECO:0000259" key="6">
    <source>
        <dbReference type="PROSITE" id="PS51918"/>
    </source>
</evidence>
<comment type="caution">
    <text evidence="7">The sequence shown here is derived from an EMBL/GenBank/DDBJ whole genome shotgun (WGS) entry which is preliminary data.</text>
</comment>
<proteinExistence type="predicted"/>
<dbReference type="Gene3D" id="3.40.50.280">
    <property type="entry name" value="Cobalamin-binding domain"/>
    <property type="match status" value="1"/>
</dbReference>
<feature type="domain" description="Radical SAM core" evidence="6">
    <location>
        <begin position="184"/>
        <end position="410"/>
    </location>
</feature>
<dbReference type="InterPro" id="IPR058240">
    <property type="entry name" value="rSAM_sf"/>
</dbReference>
<dbReference type="SUPFAM" id="SSF102114">
    <property type="entry name" value="Radical SAM enzymes"/>
    <property type="match status" value="1"/>
</dbReference>
<dbReference type="PROSITE" id="PS51918">
    <property type="entry name" value="RADICAL_SAM"/>
    <property type="match status" value="1"/>
</dbReference>
<name>A0A1G2EN02_9BACT</name>
<evidence type="ECO:0000256" key="4">
    <source>
        <dbReference type="ARBA" id="ARBA00023004"/>
    </source>
</evidence>
<dbReference type="PANTHER" id="PTHR43409:SF16">
    <property type="entry name" value="SLR0320 PROTEIN"/>
    <property type="match status" value="1"/>
</dbReference>
<dbReference type="Proteomes" id="UP000177740">
    <property type="component" value="Unassembled WGS sequence"/>
</dbReference>
<gene>
    <name evidence="7" type="ORF">A2365_00570</name>
</gene>
<dbReference type="PANTHER" id="PTHR43409">
    <property type="entry name" value="ANAEROBIC MAGNESIUM-PROTOPORPHYRIN IX MONOMETHYL ESTER CYCLASE-RELATED"/>
    <property type="match status" value="1"/>
</dbReference>
<evidence type="ECO:0000256" key="3">
    <source>
        <dbReference type="ARBA" id="ARBA00022723"/>
    </source>
</evidence>
<keyword evidence="5" id="KW-0411">Iron-sulfur</keyword>
<dbReference type="Gene3D" id="3.80.30.20">
    <property type="entry name" value="tm_1862 like domain"/>
    <property type="match status" value="1"/>
</dbReference>
<dbReference type="GO" id="GO:0051536">
    <property type="term" value="F:iron-sulfur cluster binding"/>
    <property type="evidence" value="ECO:0007669"/>
    <property type="project" value="UniProtKB-KW"/>
</dbReference>
<dbReference type="SMART" id="SM00729">
    <property type="entry name" value="Elp3"/>
    <property type="match status" value="1"/>
</dbReference>
<dbReference type="SFLD" id="SFLDS00029">
    <property type="entry name" value="Radical_SAM"/>
    <property type="match status" value="1"/>
</dbReference>
<evidence type="ECO:0000313" key="7">
    <source>
        <dbReference type="EMBL" id="OGZ27149.1"/>
    </source>
</evidence>
<keyword evidence="3" id="KW-0479">Metal-binding</keyword>
<organism evidence="7 8">
    <name type="scientific">Candidatus Nealsonbacteria bacterium RIFOXYB1_FULL_40_15</name>
    <dbReference type="NCBI Taxonomy" id="1801677"/>
    <lineage>
        <taxon>Bacteria</taxon>
        <taxon>Candidatus Nealsoniibacteriota</taxon>
    </lineage>
</organism>
<dbReference type="InterPro" id="IPR006638">
    <property type="entry name" value="Elp3/MiaA/NifB-like_rSAM"/>
</dbReference>
<dbReference type="SFLD" id="SFLDG01082">
    <property type="entry name" value="B12-binding_domain_containing"/>
    <property type="match status" value="1"/>
</dbReference>
<keyword evidence="2" id="KW-0949">S-adenosyl-L-methionine</keyword>
<keyword evidence="4" id="KW-0408">Iron</keyword>
<accession>A0A1G2EN02</accession>
<evidence type="ECO:0000256" key="2">
    <source>
        <dbReference type="ARBA" id="ARBA00022691"/>
    </source>
</evidence>
<dbReference type="GO" id="GO:0003824">
    <property type="term" value="F:catalytic activity"/>
    <property type="evidence" value="ECO:0007669"/>
    <property type="project" value="InterPro"/>
</dbReference>
<dbReference type="InterPro" id="IPR051198">
    <property type="entry name" value="BchE-like"/>
</dbReference>
<dbReference type="CDD" id="cd01335">
    <property type="entry name" value="Radical_SAM"/>
    <property type="match status" value="1"/>
</dbReference>
<dbReference type="STRING" id="1801677.A2365_00570"/>
<evidence type="ECO:0000256" key="1">
    <source>
        <dbReference type="ARBA" id="ARBA00001966"/>
    </source>
</evidence>
<dbReference type="EMBL" id="MHMM01000010">
    <property type="protein sequence ID" value="OGZ27149.1"/>
    <property type="molecule type" value="Genomic_DNA"/>
</dbReference>
<dbReference type="Pfam" id="PF04055">
    <property type="entry name" value="Radical_SAM"/>
    <property type="match status" value="1"/>
</dbReference>
<comment type="cofactor">
    <cofactor evidence="1">
        <name>[4Fe-4S] cluster</name>
        <dbReference type="ChEBI" id="CHEBI:49883"/>
    </cofactor>
</comment>
<dbReference type="GO" id="GO:0046872">
    <property type="term" value="F:metal ion binding"/>
    <property type="evidence" value="ECO:0007669"/>
    <property type="project" value="UniProtKB-KW"/>
</dbReference>
<dbReference type="AlphaFoldDB" id="A0A1G2EN02"/>
<evidence type="ECO:0000256" key="5">
    <source>
        <dbReference type="ARBA" id="ARBA00023014"/>
    </source>
</evidence>